<dbReference type="Proteomes" id="UP000250043">
    <property type="component" value="Unassembled WGS sequence"/>
</dbReference>
<reference evidence="2 3" key="1">
    <citation type="submission" date="2016-07" db="EMBL/GenBank/DDBJ databases">
        <title>Draft genome of the white-rot fungus Obba rivulosa 3A-2.</title>
        <authorList>
            <consortium name="DOE Joint Genome Institute"/>
            <person name="Miettinen O."/>
            <person name="Riley R."/>
            <person name="Acob R."/>
            <person name="Barry K."/>
            <person name="Cullen D."/>
            <person name="De Vries R."/>
            <person name="Hainaut M."/>
            <person name="Hatakka A."/>
            <person name="Henrissat B."/>
            <person name="Hilden K."/>
            <person name="Kuo R."/>
            <person name="Labutti K."/>
            <person name="Lipzen A."/>
            <person name="Makela M.R."/>
            <person name="Sandor L."/>
            <person name="Spatafora J.W."/>
            <person name="Grigoriev I.V."/>
            <person name="Hibbett D.S."/>
        </authorList>
    </citation>
    <scope>NUCLEOTIDE SEQUENCE [LARGE SCALE GENOMIC DNA]</scope>
    <source>
        <strain evidence="2 3">3A-2</strain>
    </source>
</reference>
<accession>A0A8E2DM38</accession>
<feature type="compositionally biased region" description="Basic and acidic residues" evidence="1">
    <location>
        <begin position="113"/>
        <end position="124"/>
    </location>
</feature>
<gene>
    <name evidence="2" type="ORF">OBBRIDRAFT_886388</name>
</gene>
<dbReference type="AlphaFoldDB" id="A0A8E2DM38"/>
<sequence length="413" mass="43854">MPLRNQKETKDPDARQVNNLLHTLRGEQFRHAQNLQRSKTHLSRAASCQSELNNPSLPFSQIFHVAAGQGTDPENAEPAPHPRERPRVVVENGIRQYASPRGGPPEPKSWSAKGKERTPQDRDTPAWRAAALELVLEGAPDTDGAVPPLRDLCLRVLRGLYPGPDFPVLAELLPPHLRAALVRWAAVHAPLPGPALAALCAPDGHADGELLVVGPAAALRDVFRADGADVESDAGDEGGGTPSACESAGSLPGGAAWDDPAAPDAVPPPLHTLALLRTALPAAALFALPPTLTRLALVALPGPAPLHRLPRVAPLLEVLDLSFNPWLARPAAGAAERVLDRVEWRRWGRLRVLGLRECGVGGEVVRRVNEGRWADVEVVGVEAEGAGRMAGVLTRASSSSALVAAMNDMNLQP</sequence>
<organism evidence="2 3">
    <name type="scientific">Obba rivulosa</name>
    <dbReference type="NCBI Taxonomy" id="1052685"/>
    <lineage>
        <taxon>Eukaryota</taxon>
        <taxon>Fungi</taxon>
        <taxon>Dikarya</taxon>
        <taxon>Basidiomycota</taxon>
        <taxon>Agaricomycotina</taxon>
        <taxon>Agaricomycetes</taxon>
        <taxon>Polyporales</taxon>
        <taxon>Gelatoporiaceae</taxon>
        <taxon>Obba</taxon>
    </lineage>
</organism>
<evidence type="ECO:0000313" key="2">
    <source>
        <dbReference type="EMBL" id="OCH92232.1"/>
    </source>
</evidence>
<protein>
    <submittedName>
        <fullName evidence="2">Uncharacterized protein</fullName>
    </submittedName>
</protein>
<proteinExistence type="predicted"/>
<evidence type="ECO:0000313" key="3">
    <source>
        <dbReference type="Proteomes" id="UP000250043"/>
    </source>
</evidence>
<keyword evidence="3" id="KW-1185">Reference proteome</keyword>
<evidence type="ECO:0000256" key="1">
    <source>
        <dbReference type="SAM" id="MobiDB-lite"/>
    </source>
</evidence>
<dbReference type="EMBL" id="KV722372">
    <property type="protein sequence ID" value="OCH92232.1"/>
    <property type="molecule type" value="Genomic_DNA"/>
</dbReference>
<feature type="region of interest" description="Disordered" evidence="1">
    <location>
        <begin position="229"/>
        <end position="263"/>
    </location>
</feature>
<feature type="region of interest" description="Disordered" evidence="1">
    <location>
        <begin position="69"/>
        <end position="124"/>
    </location>
</feature>
<name>A0A8E2DM38_9APHY</name>
<dbReference type="OrthoDB" id="3264363at2759"/>